<dbReference type="AlphaFoldDB" id="A0A9X2FEN9"/>
<gene>
    <name evidence="1" type="ORF">NG895_27435</name>
</gene>
<sequence>MFPELLLVFVALVLVAAWLLRGVWGRSRWQKRLERGRKQLPRVWQSLEQQFLEAAAATGKPRGLVWKESRFHDRALLARDCATGDLYALVGITIAFEAVLGGDMEDVAAVSNLRCATALLEWRDGQWCTAGRVLFNMEPHEAAEHYAKHLEAIGEIELSSNP</sequence>
<proteinExistence type="predicted"/>
<comment type="caution">
    <text evidence="1">The sequence shown here is derived from an EMBL/GenBank/DDBJ whole genome shotgun (WGS) entry which is preliminary data.</text>
</comment>
<dbReference type="RefSeq" id="WP_252855765.1">
    <property type="nucleotide sequence ID" value="NZ_JAMXLR010000092.1"/>
</dbReference>
<protein>
    <submittedName>
        <fullName evidence="1">Uncharacterized protein</fullName>
    </submittedName>
</protein>
<evidence type="ECO:0000313" key="2">
    <source>
        <dbReference type="Proteomes" id="UP001155241"/>
    </source>
</evidence>
<organism evidence="1 2">
    <name type="scientific">Aeoliella straminimaris</name>
    <dbReference type="NCBI Taxonomy" id="2954799"/>
    <lineage>
        <taxon>Bacteria</taxon>
        <taxon>Pseudomonadati</taxon>
        <taxon>Planctomycetota</taxon>
        <taxon>Planctomycetia</taxon>
        <taxon>Pirellulales</taxon>
        <taxon>Lacipirellulaceae</taxon>
        <taxon>Aeoliella</taxon>
    </lineage>
</organism>
<evidence type="ECO:0000313" key="1">
    <source>
        <dbReference type="EMBL" id="MCO6047655.1"/>
    </source>
</evidence>
<dbReference type="EMBL" id="JAMXLR010000092">
    <property type="protein sequence ID" value="MCO6047655.1"/>
    <property type="molecule type" value="Genomic_DNA"/>
</dbReference>
<name>A0A9X2FEN9_9BACT</name>
<reference evidence="1" key="1">
    <citation type="submission" date="2022-06" db="EMBL/GenBank/DDBJ databases">
        <title>Aeoliella straminimaris, a novel planctomycete from sediments.</title>
        <authorList>
            <person name="Vitorino I.R."/>
            <person name="Lage O.M."/>
        </authorList>
    </citation>
    <scope>NUCLEOTIDE SEQUENCE</scope>
    <source>
        <strain evidence="1">ICT_H6.2</strain>
    </source>
</reference>
<dbReference type="Proteomes" id="UP001155241">
    <property type="component" value="Unassembled WGS sequence"/>
</dbReference>
<accession>A0A9X2FEN9</accession>
<keyword evidence="2" id="KW-1185">Reference proteome</keyword>